<feature type="transmembrane region" description="Helical" evidence="5">
    <location>
        <begin position="27"/>
        <end position="46"/>
    </location>
</feature>
<keyword evidence="3 5" id="KW-1133">Transmembrane helix</keyword>
<gene>
    <name evidence="7" type="ORF">LKD48_07495</name>
</gene>
<dbReference type="GO" id="GO:0016020">
    <property type="term" value="C:membrane"/>
    <property type="evidence" value="ECO:0007669"/>
    <property type="project" value="UniProtKB-SubCell"/>
</dbReference>
<evidence type="ECO:0000256" key="4">
    <source>
        <dbReference type="ARBA" id="ARBA00023136"/>
    </source>
</evidence>
<feature type="transmembrane region" description="Helical" evidence="5">
    <location>
        <begin position="218"/>
        <end position="240"/>
    </location>
</feature>
<feature type="domain" description="ABC-2 type transporter transmembrane" evidence="6">
    <location>
        <begin position="29"/>
        <end position="435"/>
    </location>
</feature>
<dbReference type="Pfam" id="PF12698">
    <property type="entry name" value="ABC2_membrane_3"/>
    <property type="match status" value="1"/>
</dbReference>
<feature type="transmembrane region" description="Helical" evidence="5">
    <location>
        <begin position="361"/>
        <end position="379"/>
    </location>
</feature>
<dbReference type="Proteomes" id="UP001198200">
    <property type="component" value="Unassembled WGS sequence"/>
</dbReference>
<evidence type="ECO:0000313" key="7">
    <source>
        <dbReference type="EMBL" id="MCC2221479.1"/>
    </source>
</evidence>
<dbReference type="GO" id="GO:0140359">
    <property type="term" value="F:ABC-type transporter activity"/>
    <property type="evidence" value="ECO:0007669"/>
    <property type="project" value="InterPro"/>
</dbReference>
<dbReference type="AlphaFoldDB" id="A0AAE3E455"/>
<dbReference type="EMBL" id="JAJEQN010000015">
    <property type="protein sequence ID" value="MCC2221479.1"/>
    <property type="molecule type" value="Genomic_DNA"/>
</dbReference>
<comment type="caution">
    <text evidence="7">The sequence shown here is derived from an EMBL/GenBank/DDBJ whole genome shotgun (WGS) entry which is preliminary data.</text>
</comment>
<keyword evidence="8" id="KW-1185">Reference proteome</keyword>
<evidence type="ECO:0000256" key="2">
    <source>
        <dbReference type="ARBA" id="ARBA00022692"/>
    </source>
</evidence>
<feature type="transmembrane region" description="Helical" evidence="5">
    <location>
        <begin position="407"/>
        <end position="436"/>
    </location>
</feature>
<evidence type="ECO:0000313" key="8">
    <source>
        <dbReference type="Proteomes" id="UP001198200"/>
    </source>
</evidence>
<dbReference type="RefSeq" id="WP_308731619.1">
    <property type="nucleotide sequence ID" value="NZ_JAJEQN010000015.1"/>
</dbReference>
<sequence length="462" mass="49551">MKSFLNGLKKVFGFTVRHRLTKGWKTATLIVMLLCFALPLGIMSFLEFTQKSDTPSAVISDVYTADLTDGNAFDFSVFNMIAKSSGNETFASISYHSFDTDEDALAAAETDTGNALVVVVTSDEDGFHTSVILPEASAISMDDADDYSDFLSQMFSVFAVAKSGASISDLTALGGISYKYSYYESQNGTDTLVSGDDANSEQNADATVKNVLGYMLPYVNIMLLYFLILFYGQGTANCVVLEKSSKLMDTMLVSVKPEAMVIGKVLAQAFTCVIQIALWVIGLWGGFAAGIWAVKTINPDTTMPLIQMFGHMGLLSSIFTPVNILFFLLYLAAGLLLYLAIASIGGAIASKQEDLSMTNGIFVIVLLLSFFATLGTGSFSGNFDSMGSVGILDWIPFTSILVSPSHLLLGSISIAEACGSLVIVVITALLGMALAGRIYKAMSMYKGNIPNAKQLFSMIFSK</sequence>
<organism evidence="7 8">
    <name type="scientific">Anthropogastromicrobium aceti</name>
    <dbReference type="NCBI Taxonomy" id="2981768"/>
    <lineage>
        <taxon>Bacteria</taxon>
        <taxon>Bacillati</taxon>
        <taxon>Bacillota</taxon>
        <taxon>Clostridia</taxon>
        <taxon>Lachnospirales</taxon>
        <taxon>Lachnospiraceae</taxon>
        <taxon>Anthropogastromicrobium</taxon>
    </lineage>
</organism>
<protein>
    <submittedName>
        <fullName evidence="7">ABC transporter permease</fullName>
    </submittedName>
</protein>
<name>A0AAE3E455_9FIRM</name>
<comment type="subcellular location">
    <subcellularLocation>
        <location evidence="1">Membrane</location>
        <topology evidence="1">Multi-pass membrane protein</topology>
    </subcellularLocation>
</comment>
<evidence type="ECO:0000256" key="5">
    <source>
        <dbReference type="SAM" id="Phobius"/>
    </source>
</evidence>
<feature type="transmembrane region" description="Helical" evidence="5">
    <location>
        <begin position="261"/>
        <end position="294"/>
    </location>
</feature>
<evidence type="ECO:0000256" key="1">
    <source>
        <dbReference type="ARBA" id="ARBA00004141"/>
    </source>
</evidence>
<proteinExistence type="predicted"/>
<feature type="transmembrane region" description="Helical" evidence="5">
    <location>
        <begin position="324"/>
        <end position="349"/>
    </location>
</feature>
<keyword evidence="4 5" id="KW-0472">Membrane</keyword>
<evidence type="ECO:0000256" key="3">
    <source>
        <dbReference type="ARBA" id="ARBA00022989"/>
    </source>
</evidence>
<evidence type="ECO:0000259" key="6">
    <source>
        <dbReference type="Pfam" id="PF12698"/>
    </source>
</evidence>
<dbReference type="InterPro" id="IPR013525">
    <property type="entry name" value="ABC2_TM"/>
</dbReference>
<reference evidence="7 8" key="1">
    <citation type="submission" date="2021-10" db="EMBL/GenBank/DDBJ databases">
        <title>Anaerobic single-cell dispensing facilitates the cultivation of human gut bacteria.</title>
        <authorList>
            <person name="Afrizal A."/>
        </authorList>
    </citation>
    <scope>NUCLEOTIDE SEQUENCE [LARGE SCALE GENOMIC DNA]</scope>
    <source>
        <strain evidence="7 8">CLA-AA-H224</strain>
    </source>
</reference>
<accession>A0AAE3E455</accession>
<keyword evidence="2 5" id="KW-0812">Transmembrane</keyword>